<evidence type="ECO:0000313" key="4">
    <source>
        <dbReference type="Proteomes" id="UP000316495"/>
    </source>
</evidence>
<comment type="caution">
    <text evidence="3">The sequence shown here is derived from an EMBL/GenBank/DDBJ whole genome shotgun (WGS) entry which is preliminary data.</text>
</comment>
<evidence type="ECO:0000259" key="2">
    <source>
        <dbReference type="PROSITE" id="PS51740"/>
    </source>
</evidence>
<reference evidence="3 4" key="1">
    <citation type="submission" date="2017-07" db="EMBL/GenBank/DDBJ databases">
        <title>Mechanisms for carbon and nitrogen cycling indicate functional differentiation within the Candidate Phyla Radiation.</title>
        <authorList>
            <person name="Danczak R.E."/>
            <person name="Johnston M.D."/>
            <person name="Kenah C."/>
            <person name="Slattery M."/>
            <person name="Wrighton K.C."/>
            <person name="Wilkins M.J."/>
        </authorList>
    </citation>
    <scope>NUCLEOTIDE SEQUENCE [LARGE SCALE GENOMIC DNA]</scope>
    <source>
        <strain evidence="3">Athens1014_28</strain>
    </source>
</reference>
<dbReference type="InterPro" id="IPR007159">
    <property type="entry name" value="SpoVT-AbrB_dom"/>
</dbReference>
<dbReference type="PROSITE" id="PS51740">
    <property type="entry name" value="SPOVT_ABRB"/>
    <property type="match status" value="1"/>
</dbReference>
<dbReference type="AlphaFoldDB" id="A0A554LN45"/>
<dbReference type="GO" id="GO:0003677">
    <property type="term" value="F:DNA binding"/>
    <property type="evidence" value="ECO:0007669"/>
    <property type="project" value="UniProtKB-UniRule"/>
</dbReference>
<keyword evidence="1" id="KW-0238">DNA-binding</keyword>
<accession>A0A554LN45</accession>
<dbReference type="Pfam" id="PF04014">
    <property type="entry name" value="MazE_antitoxin"/>
    <property type="match status" value="1"/>
</dbReference>
<sequence>MKSATKTNEEWIKVLGKGMITIPKKWRVALSIDAGNLVKARKDGDSLIIEPANKSVSYRIYSQKELENFITDDQIRTS</sequence>
<dbReference type="Gene3D" id="2.10.260.10">
    <property type="match status" value="1"/>
</dbReference>
<gene>
    <name evidence="3" type="ORF">Athens101428_349</name>
</gene>
<protein>
    <recommendedName>
        <fullName evidence="2">SpoVT-AbrB domain-containing protein</fullName>
    </recommendedName>
</protein>
<proteinExistence type="predicted"/>
<organism evidence="3 4">
    <name type="scientific">Candidatus Berkelbacteria bacterium Athens1014_28</name>
    <dbReference type="NCBI Taxonomy" id="2017145"/>
    <lineage>
        <taxon>Bacteria</taxon>
        <taxon>Candidatus Berkelbacteria</taxon>
    </lineage>
</organism>
<dbReference type="SMART" id="SM00966">
    <property type="entry name" value="SpoVT_AbrB"/>
    <property type="match status" value="1"/>
</dbReference>
<dbReference type="InterPro" id="IPR037914">
    <property type="entry name" value="SpoVT-AbrB_sf"/>
</dbReference>
<name>A0A554LN45_9BACT</name>
<evidence type="ECO:0000256" key="1">
    <source>
        <dbReference type="PROSITE-ProRule" id="PRU01076"/>
    </source>
</evidence>
<dbReference type="EMBL" id="VMGN01000016">
    <property type="protein sequence ID" value="TSC94306.1"/>
    <property type="molecule type" value="Genomic_DNA"/>
</dbReference>
<evidence type="ECO:0000313" key="3">
    <source>
        <dbReference type="EMBL" id="TSC94306.1"/>
    </source>
</evidence>
<dbReference type="Proteomes" id="UP000316495">
    <property type="component" value="Unassembled WGS sequence"/>
</dbReference>
<feature type="domain" description="SpoVT-AbrB" evidence="2">
    <location>
        <begin position="9"/>
        <end position="54"/>
    </location>
</feature>
<dbReference type="SUPFAM" id="SSF89447">
    <property type="entry name" value="AbrB/MazE/MraZ-like"/>
    <property type="match status" value="1"/>
</dbReference>